<keyword evidence="1" id="KW-0732">Signal</keyword>
<protein>
    <submittedName>
        <fullName evidence="3">Transcription factor</fullName>
    </submittedName>
</protein>
<evidence type="ECO:0000313" key="3">
    <source>
        <dbReference type="EMBL" id="GFO60870.1"/>
    </source>
</evidence>
<dbReference type="Pfam" id="PF01833">
    <property type="entry name" value="TIG"/>
    <property type="match status" value="2"/>
</dbReference>
<name>A0A6V8MLG7_9BACT</name>
<dbReference type="InterPro" id="IPR013783">
    <property type="entry name" value="Ig-like_fold"/>
</dbReference>
<feature type="signal peptide" evidence="1">
    <location>
        <begin position="1"/>
        <end position="19"/>
    </location>
</feature>
<evidence type="ECO:0000313" key="4">
    <source>
        <dbReference type="Proteomes" id="UP000556026"/>
    </source>
</evidence>
<dbReference type="EMBL" id="BLXX01000011">
    <property type="protein sequence ID" value="GFO60870.1"/>
    <property type="molecule type" value="Genomic_DNA"/>
</dbReference>
<sequence length="306" mass="32260">MNRFLTHILMICLCCTVTATCFGQSVPTAAGSRKGAAPSEAKLPPLTVLSIIPAQGEPGTTVTLSGSGFTPGTVAWLGTQELPTTVLGPKVLSVQLPELPAGVYALYLKREDSATSRAYNFNLQPVKPVASSLLPDTVTVCASGREREVVLSGANFQPNSKVVLDGAAVGTRVVSGNALSFLAPQLAPGLHQVQVLNPPEALSGTLALFLDSRPEILGVAVGSDFVSYYELVITGRNFLQNSVLVADGARIGTRGPAVGDRDNLVYRGCSQIVYQRHPYDPTPKDIRLQVVNQSGEESNLYTISAP</sequence>
<reference evidence="4" key="1">
    <citation type="submission" date="2020-06" db="EMBL/GenBank/DDBJ databases">
        <title>Draft genomic sequence of Geomonas sp. Red330.</title>
        <authorList>
            <person name="Itoh H."/>
            <person name="Zhenxing X."/>
            <person name="Ushijima N."/>
            <person name="Masuda Y."/>
            <person name="Shiratori Y."/>
            <person name="Senoo K."/>
        </authorList>
    </citation>
    <scope>NUCLEOTIDE SEQUENCE [LARGE SCALE GENOMIC DNA]</scope>
    <source>
        <strain evidence="4">Red330</strain>
    </source>
</reference>
<dbReference type="Gene3D" id="2.60.40.10">
    <property type="entry name" value="Immunoglobulins"/>
    <property type="match status" value="2"/>
</dbReference>
<comment type="caution">
    <text evidence="3">The sequence shown here is derived from an EMBL/GenBank/DDBJ whole genome shotgun (WGS) entry which is preliminary data.</text>
</comment>
<feature type="domain" description="IPT/TIG" evidence="2">
    <location>
        <begin position="142"/>
        <end position="200"/>
    </location>
</feature>
<dbReference type="RefSeq" id="WP_246399755.1">
    <property type="nucleotide sequence ID" value="NZ_BLXX01000011.1"/>
</dbReference>
<feature type="domain" description="IPT/TIG" evidence="2">
    <location>
        <begin position="47"/>
        <end position="121"/>
    </location>
</feature>
<dbReference type="SUPFAM" id="SSF81296">
    <property type="entry name" value="E set domains"/>
    <property type="match status" value="2"/>
</dbReference>
<evidence type="ECO:0000259" key="2">
    <source>
        <dbReference type="Pfam" id="PF01833"/>
    </source>
</evidence>
<accession>A0A6V8MLG7</accession>
<proteinExistence type="predicted"/>
<dbReference type="Proteomes" id="UP000556026">
    <property type="component" value="Unassembled WGS sequence"/>
</dbReference>
<organism evidence="3 4">
    <name type="scientific">Geomonas silvestris</name>
    <dbReference type="NCBI Taxonomy" id="2740184"/>
    <lineage>
        <taxon>Bacteria</taxon>
        <taxon>Pseudomonadati</taxon>
        <taxon>Thermodesulfobacteriota</taxon>
        <taxon>Desulfuromonadia</taxon>
        <taxon>Geobacterales</taxon>
        <taxon>Geobacteraceae</taxon>
        <taxon>Geomonas</taxon>
    </lineage>
</organism>
<dbReference type="InterPro" id="IPR014756">
    <property type="entry name" value="Ig_E-set"/>
</dbReference>
<dbReference type="AlphaFoldDB" id="A0A6V8MLG7"/>
<gene>
    <name evidence="3" type="ORF">GMST_31950</name>
</gene>
<keyword evidence="4" id="KW-1185">Reference proteome</keyword>
<dbReference type="InterPro" id="IPR002909">
    <property type="entry name" value="IPT_dom"/>
</dbReference>
<evidence type="ECO:0000256" key="1">
    <source>
        <dbReference type="SAM" id="SignalP"/>
    </source>
</evidence>
<feature type="chain" id="PRO_5027668330" evidence="1">
    <location>
        <begin position="20"/>
        <end position="306"/>
    </location>
</feature>